<dbReference type="RefSeq" id="WP_103905037.1">
    <property type="nucleotide sequence ID" value="NZ_CP049246.1"/>
</dbReference>
<evidence type="ECO:0000256" key="1">
    <source>
        <dbReference type="SAM" id="SignalP"/>
    </source>
</evidence>
<dbReference type="Pfam" id="PF14092">
    <property type="entry name" value="DUF4270"/>
    <property type="match status" value="1"/>
</dbReference>
<dbReference type="AlphaFoldDB" id="A0A1H5SXS1"/>
<dbReference type="Proteomes" id="UP000236731">
    <property type="component" value="Unassembled WGS sequence"/>
</dbReference>
<protein>
    <recommendedName>
        <fullName evidence="4">DUF4270 domain-containing protein</fullName>
    </recommendedName>
</protein>
<dbReference type="PROSITE" id="PS51257">
    <property type="entry name" value="PROKAR_LIPOPROTEIN"/>
    <property type="match status" value="1"/>
</dbReference>
<evidence type="ECO:0000313" key="3">
    <source>
        <dbReference type="Proteomes" id="UP000236731"/>
    </source>
</evidence>
<dbReference type="EMBL" id="FNUT01000001">
    <property type="protein sequence ID" value="SEF54587.1"/>
    <property type="molecule type" value="Genomic_DNA"/>
</dbReference>
<evidence type="ECO:0008006" key="4">
    <source>
        <dbReference type="Google" id="ProtNLM"/>
    </source>
</evidence>
<keyword evidence="3" id="KW-1185">Reference proteome</keyword>
<evidence type="ECO:0000313" key="2">
    <source>
        <dbReference type="EMBL" id="SEF54587.1"/>
    </source>
</evidence>
<dbReference type="InterPro" id="IPR025366">
    <property type="entry name" value="DUF4270"/>
</dbReference>
<proteinExistence type="predicted"/>
<name>A0A1H5SXS1_9SPHI</name>
<sequence>MIKQLRLILFATLSLSAAIFTASCDKDMNISLDNENIDNLNVTGEDSLSSVVSTVLMPNIPTSASGAILVGRMNHPTAGILTSSSYFRLNPTGNNVEIPTGAEFDSLTLVLKPSSKRYAYGDTTKRQTITAHRLTQSLETTTLQASNITGQVVPIYVTGPAIFGQTKFAYAEEALGSVNFLPHVNKMDSLAIRLSDALGQDFFTKIKANNIAFNSEANFQDFFKGITLRPGNENTAFVSFQDTLELRVNYSYMGTDGFKKKGARLIRMGEKAYQYNQMEADRSQTAYATLSTKKPVPATATQGVTFVQGGTGVATEIKFPGLKEFMQQPGIAINKAELEIEIASSHLGNLPAGTSPILFVSELGNPVTYIAQPFTNNIQLGSYIVGTSTGRNGRYVFNMIEYIKSTTLPNYEDRSLLLSLSSNELRNRVNTTVLATQNNKPKVKLNIVYTKFK</sequence>
<reference evidence="3" key="1">
    <citation type="submission" date="2016-10" db="EMBL/GenBank/DDBJ databases">
        <authorList>
            <person name="Varghese N."/>
            <person name="Submissions S."/>
        </authorList>
    </citation>
    <scope>NUCLEOTIDE SEQUENCE [LARGE SCALE GENOMIC DNA]</scope>
    <source>
        <strain evidence="3">DSM 22361</strain>
    </source>
</reference>
<gene>
    <name evidence="2" type="ORF">SAMN05421877_101397</name>
</gene>
<feature type="chain" id="PRO_5009284450" description="DUF4270 domain-containing protein" evidence="1">
    <location>
        <begin position="23"/>
        <end position="453"/>
    </location>
</feature>
<organism evidence="2 3">
    <name type="scientific">Sphingobacterium lactis</name>
    <dbReference type="NCBI Taxonomy" id="797291"/>
    <lineage>
        <taxon>Bacteria</taxon>
        <taxon>Pseudomonadati</taxon>
        <taxon>Bacteroidota</taxon>
        <taxon>Sphingobacteriia</taxon>
        <taxon>Sphingobacteriales</taxon>
        <taxon>Sphingobacteriaceae</taxon>
        <taxon>Sphingobacterium</taxon>
    </lineage>
</organism>
<keyword evidence="1" id="KW-0732">Signal</keyword>
<dbReference type="OrthoDB" id="1092930at2"/>
<feature type="signal peptide" evidence="1">
    <location>
        <begin position="1"/>
        <end position="22"/>
    </location>
</feature>
<accession>A0A1H5SXS1</accession>